<protein>
    <submittedName>
        <fullName evidence="3">DUF4954 family protein</fullName>
    </submittedName>
</protein>
<evidence type="ECO:0000259" key="1">
    <source>
        <dbReference type="Pfam" id="PF16314"/>
    </source>
</evidence>
<dbReference type="Proteomes" id="UP000886047">
    <property type="component" value="Unassembled WGS sequence"/>
</dbReference>
<proteinExistence type="predicted"/>
<feature type="domain" description="DUF6819" evidence="2">
    <location>
        <begin position="496"/>
        <end position="664"/>
    </location>
</feature>
<evidence type="ECO:0000259" key="2">
    <source>
        <dbReference type="Pfam" id="PF20683"/>
    </source>
</evidence>
<accession>A0A831PRZ1</accession>
<feature type="domain" description="DUF4954" evidence="1">
    <location>
        <begin position="10"/>
        <end position="439"/>
    </location>
</feature>
<dbReference type="InterPro" id="IPR032533">
    <property type="entry name" value="DUF4954"/>
</dbReference>
<organism evidence="3">
    <name type="scientific">Mariniphaga anaerophila</name>
    <dbReference type="NCBI Taxonomy" id="1484053"/>
    <lineage>
        <taxon>Bacteria</taxon>
        <taxon>Pseudomonadati</taxon>
        <taxon>Bacteroidota</taxon>
        <taxon>Bacteroidia</taxon>
        <taxon>Marinilabiliales</taxon>
        <taxon>Prolixibacteraceae</taxon>
        <taxon>Mariniphaga</taxon>
    </lineage>
</organism>
<dbReference type="Pfam" id="PF16314">
    <property type="entry name" value="DUF4954"/>
    <property type="match status" value="1"/>
</dbReference>
<sequence>MTLSYKNEMYRPLTDDETGQLIYQGCTCPDWNLVKVAPGFTPDNIENVRFTGHIRLNSFNKTVSLVGGIDFHAGIYNAWLHNCEVGRDVLIHNVRSYIANYKIGEGSIIHNVTTISVDGETSFGNGTEVEAISEEGGRSVPIYDYLSSHVAYILAMYRHRPQLVAALKEMVRQYVESMKSTSGEIGPHSRILNCNTLLNVKTGPATTIDGAKKLQNGSINSTYEAPVMIGEGVIMNDFIVCSGARITDATLISSSFVGQGCILDKHYSAVHSLFFANCQGFHGEACSIFAGPYTVSHHKSTLLIAGMFSFMNAGSGSNQSNHLYKLGPIHQGIMERGAKTTSDSYLVWPSRIGAFSLVMGRHYKHCDTTDFPFSYVIESNDESILVPAINLKSIGTVRDTQKWPRRDNRHDSNLLDMINFNLLSPYTVQKMINGRNKLLAIRESSGEFASQYSYDKMKIEKRALERGIQLYEMAIWKFLGNSVISRLHGKNFKSDGDIRNGLKPDTRPGRGQWVDLSGLICPMEALEKILRSVEQAELTTLEEVNAALQALHKNYYNYEWTWASGVLEDFYGKNLGEFTAEDVTEVVQKWKESVLGIDHMLYEDAKKEFSLTKMIGFGVDGQNGAREQDFAEVRGEFEKNDTVKAIQVHIQKKEALGNELIQRMEQTKISRVTVE</sequence>
<reference evidence="3" key="1">
    <citation type="journal article" date="2020" name="mSystems">
        <title>Genome- and Community-Level Interaction Insights into Carbon Utilization and Element Cycling Functions of Hydrothermarchaeota in Hydrothermal Sediment.</title>
        <authorList>
            <person name="Zhou Z."/>
            <person name="Liu Y."/>
            <person name="Xu W."/>
            <person name="Pan J."/>
            <person name="Luo Z.H."/>
            <person name="Li M."/>
        </authorList>
    </citation>
    <scope>NUCLEOTIDE SEQUENCE [LARGE SCALE GENOMIC DNA]</scope>
    <source>
        <strain evidence="3">SpSt-1217</strain>
    </source>
</reference>
<dbReference type="Gene3D" id="2.160.10.10">
    <property type="entry name" value="Hexapeptide repeat proteins"/>
    <property type="match status" value="1"/>
</dbReference>
<gene>
    <name evidence="3" type="ORF">ENN90_12640</name>
</gene>
<dbReference type="EMBL" id="DSDK01000702">
    <property type="protein sequence ID" value="HDR52446.1"/>
    <property type="molecule type" value="Genomic_DNA"/>
</dbReference>
<name>A0A831PRZ1_9BACT</name>
<dbReference type="InterPro" id="IPR049208">
    <property type="entry name" value="DUF6819"/>
</dbReference>
<comment type="caution">
    <text evidence="3">The sequence shown here is derived from an EMBL/GenBank/DDBJ whole genome shotgun (WGS) entry which is preliminary data.</text>
</comment>
<dbReference type="AlphaFoldDB" id="A0A831PRZ1"/>
<dbReference type="Pfam" id="PF20683">
    <property type="entry name" value="DUF6819"/>
    <property type="match status" value="1"/>
</dbReference>
<evidence type="ECO:0000313" key="3">
    <source>
        <dbReference type="EMBL" id="HDR52446.1"/>
    </source>
</evidence>